<comment type="caution">
    <text evidence="2">The sequence shown here is derived from an EMBL/GenBank/DDBJ whole genome shotgun (WGS) entry which is preliminary data.</text>
</comment>
<evidence type="ECO:0000313" key="2">
    <source>
        <dbReference type="EMBL" id="GBP81010.1"/>
    </source>
</evidence>
<name>A0A4C1Z0F5_EUMVA</name>
<protein>
    <submittedName>
        <fullName evidence="2">Uncharacterized protein</fullName>
    </submittedName>
</protein>
<accession>A0A4C1Z0F5</accession>
<dbReference type="EMBL" id="BGZK01001492">
    <property type="protein sequence ID" value="GBP81010.1"/>
    <property type="molecule type" value="Genomic_DNA"/>
</dbReference>
<dbReference type="AlphaFoldDB" id="A0A4C1Z0F5"/>
<evidence type="ECO:0000256" key="1">
    <source>
        <dbReference type="SAM" id="MobiDB-lite"/>
    </source>
</evidence>
<dbReference type="Proteomes" id="UP000299102">
    <property type="component" value="Unassembled WGS sequence"/>
</dbReference>
<gene>
    <name evidence="2" type="ORF">EVAR_68821_1</name>
</gene>
<proteinExistence type="predicted"/>
<reference evidence="2 3" key="1">
    <citation type="journal article" date="2019" name="Commun. Biol.">
        <title>The bagworm genome reveals a unique fibroin gene that provides high tensile strength.</title>
        <authorList>
            <person name="Kono N."/>
            <person name="Nakamura H."/>
            <person name="Ohtoshi R."/>
            <person name="Tomita M."/>
            <person name="Numata K."/>
            <person name="Arakawa K."/>
        </authorList>
    </citation>
    <scope>NUCLEOTIDE SEQUENCE [LARGE SCALE GENOMIC DNA]</scope>
</reference>
<feature type="region of interest" description="Disordered" evidence="1">
    <location>
        <begin position="92"/>
        <end position="125"/>
    </location>
</feature>
<evidence type="ECO:0000313" key="3">
    <source>
        <dbReference type="Proteomes" id="UP000299102"/>
    </source>
</evidence>
<sequence>MHQDIDIADDFRQRLRDIARTRRDSHLTGPLTDKQQKHVRVKPLTYVTPYRYGRRTNAKTVVSRTALSPALSNLAACRSWRRRRLGLCPRRAAASTWRPPPPSRTGGREGAEGITPEEVPLGGFADHHRACDGRSRKRRAVQIDCRLNMGAIYEARTAKQLTESSANIVRVRPTTAYKILAKQVQLKRDAAAASRRYSVLGTDQPSNSTRDARLAGVVFTVTFSAKIFE</sequence>
<organism evidence="2 3">
    <name type="scientific">Eumeta variegata</name>
    <name type="common">Bagworm moth</name>
    <name type="synonym">Eumeta japonica</name>
    <dbReference type="NCBI Taxonomy" id="151549"/>
    <lineage>
        <taxon>Eukaryota</taxon>
        <taxon>Metazoa</taxon>
        <taxon>Ecdysozoa</taxon>
        <taxon>Arthropoda</taxon>
        <taxon>Hexapoda</taxon>
        <taxon>Insecta</taxon>
        <taxon>Pterygota</taxon>
        <taxon>Neoptera</taxon>
        <taxon>Endopterygota</taxon>
        <taxon>Lepidoptera</taxon>
        <taxon>Glossata</taxon>
        <taxon>Ditrysia</taxon>
        <taxon>Tineoidea</taxon>
        <taxon>Psychidae</taxon>
        <taxon>Oiketicinae</taxon>
        <taxon>Eumeta</taxon>
    </lineage>
</organism>
<keyword evidence="3" id="KW-1185">Reference proteome</keyword>